<name>A0A8W4FB86_PIG</name>
<keyword evidence="2" id="KW-0143">Chaperone</keyword>
<proteinExistence type="inferred from homology"/>
<keyword evidence="4" id="KW-1185">Reference proteome</keyword>
<dbReference type="GO" id="GO:0005524">
    <property type="term" value="F:ATP binding"/>
    <property type="evidence" value="ECO:0007669"/>
    <property type="project" value="InterPro"/>
</dbReference>
<reference evidence="3" key="2">
    <citation type="submission" date="2025-08" db="UniProtKB">
        <authorList>
            <consortium name="Ensembl"/>
        </authorList>
    </citation>
    <scope>IDENTIFICATION</scope>
</reference>
<dbReference type="Proteomes" id="UP000008227">
    <property type="component" value="Chromosome 2"/>
</dbReference>
<organism evidence="3 4">
    <name type="scientific">Sus scrofa</name>
    <name type="common">Pig</name>
    <dbReference type="NCBI Taxonomy" id="9823"/>
    <lineage>
        <taxon>Eukaryota</taxon>
        <taxon>Metazoa</taxon>
        <taxon>Chordata</taxon>
        <taxon>Craniata</taxon>
        <taxon>Vertebrata</taxon>
        <taxon>Euteleostomi</taxon>
        <taxon>Mammalia</taxon>
        <taxon>Eutheria</taxon>
        <taxon>Laurasiatheria</taxon>
        <taxon>Artiodactyla</taxon>
        <taxon>Suina</taxon>
        <taxon>Suidae</taxon>
        <taxon>Sus</taxon>
    </lineage>
</organism>
<dbReference type="GO" id="GO:0140662">
    <property type="term" value="F:ATP-dependent protein folding chaperone"/>
    <property type="evidence" value="ECO:0007669"/>
    <property type="project" value="InterPro"/>
</dbReference>
<dbReference type="Ensembl" id="ENSSSCT00000062822.2">
    <property type="protein sequence ID" value="ENSSSCP00000076584.1"/>
    <property type="gene ID" value="ENSSSCG00000014096.4"/>
</dbReference>
<dbReference type="GeneTree" id="ENSGT01020000230401"/>
<protein>
    <submittedName>
        <fullName evidence="3">Uncharacterized protein</fullName>
    </submittedName>
</protein>
<dbReference type="AlphaFoldDB" id="A0A8W4FB86"/>
<dbReference type="PANTHER" id="PTHR11528">
    <property type="entry name" value="HEAT SHOCK PROTEIN 90 FAMILY MEMBER"/>
    <property type="match status" value="1"/>
</dbReference>
<evidence type="ECO:0000256" key="2">
    <source>
        <dbReference type="ARBA" id="ARBA00023186"/>
    </source>
</evidence>
<reference evidence="3" key="3">
    <citation type="submission" date="2025-09" db="UniProtKB">
        <authorList>
            <consortium name="Ensembl"/>
        </authorList>
    </citation>
    <scope>IDENTIFICATION</scope>
</reference>
<evidence type="ECO:0000256" key="1">
    <source>
        <dbReference type="ARBA" id="ARBA00008239"/>
    </source>
</evidence>
<dbReference type="Pfam" id="PF00183">
    <property type="entry name" value="HSP90"/>
    <property type="match status" value="1"/>
</dbReference>
<dbReference type="SUPFAM" id="SSF110942">
    <property type="entry name" value="HSP90 C-terminal domain"/>
    <property type="match status" value="1"/>
</dbReference>
<sequence length="134" mass="15083">ESSETLRDNHLEINPDHPIMETLRQQTGVDKNDKAVRDLGVLLFETKLLSSSFSLEDPQTHSNRIYHMTKRGLGPDENEAAAEESPVLLVLMRSVPTPSLASRGMRMPLAWKKEIRSFYLLPLYSVPMVPPAAD</sequence>
<dbReference type="GO" id="GO:0016887">
    <property type="term" value="F:ATP hydrolysis activity"/>
    <property type="evidence" value="ECO:0007669"/>
    <property type="project" value="InterPro"/>
</dbReference>
<comment type="similarity">
    <text evidence="1">Belongs to the heat shock protein 90 family.</text>
</comment>
<reference evidence="3" key="1">
    <citation type="journal article" date="2020" name="Gigascience">
        <title>An improved pig reference genome sequence to enable pig genetics and genomics research.</title>
        <authorList>
            <person name="Warr A."/>
            <person name="Affara N."/>
            <person name="Aken B."/>
            <person name="Beiki H."/>
            <person name="Bickhart D.M."/>
            <person name="Billis K."/>
            <person name="Chow W."/>
            <person name="Eory L."/>
            <person name="Finlayson H.A."/>
            <person name="Flicek P."/>
            <person name="Giron C.G."/>
            <person name="Griffin D.K."/>
            <person name="Hall R."/>
            <person name="Hannum G."/>
            <person name="Hourlier T."/>
            <person name="Howe K."/>
            <person name="Hume D.A."/>
            <person name="Izuogu O."/>
            <person name="Kim K."/>
            <person name="Koren S."/>
            <person name="Liu H."/>
            <person name="Manchanda N."/>
            <person name="Martin F.J."/>
            <person name="Nonneman D.J."/>
            <person name="O'Connor R.E."/>
            <person name="Phillippy A.M."/>
            <person name="Rohrer G.A."/>
            <person name="Rosen B.D."/>
            <person name="Rund L.A."/>
            <person name="Sargent C.A."/>
            <person name="Schook L.B."/>
            <person name="Schroeder S.G."/>
            <person name="Schwartz A.S."/>
            <person name="Skinner B.M."/>
            <person name="Talbot R."/>
            <person name="Tseng E."/>
            <person name="Tuggle C.K."/>
            <person name="Watson M."/>
            <person name="Smith T.P.L."/>
            <person name="Archibald A.L."/>
        </authorList>
    </citation>
    <scope>NUCLEOTIDE SEQUENCE [LARGE SCALE GENOMIC DNA]</scope>
    <source>
        <strain evidence="3">Duroc</strain>
    </source>
</reference>
<dbReference type="InterPro" id="IPR037196">
    <property type="entry name" value="HSP90_C"/>
</dbReference>
<accession>A0A8W4FB86</accession>
<dbReference type="Gene3D" id="1.20.120.790">
    <property type="entry name" value="Heat shock protein 90, C-terminal domain"/>
    <property type="match status" value="1"/>
</dbReference>
<dbReference type="GO" id="GO:0051082">
    <property type="term" value="F:unfolded protein binding"/>
    <property type="evidence" value="ECO:0007669"/>
    <property type="project" value="InterPro"/>
</dbReference>
<dbReference type="InterPro" id="IPR001404">
    <property type="entry name" value="Hsp90_fam"/>
</dbReference>
<evidence type="ECO:0000313" key="3">
    <source>
        <dbReference type="Ensembl" id="ENSSSCP00000076584.1"/>
    </source>
</evidence>
<dbReference type="GlyGen" id="A0A8W4FB86">
    <property type="glycosylation" value="1 site"/>
</dbReference>
<evidence type="ECO:0000313" key="4">
    <source>
        <dbReference type="Proteomes" id="UP000008227"/>
    </source>
</evidence>